<dbReference type="InterPro" id="IPR036736">
    <property type="entry name" value="ACP-like_sf"/>
</dbReference>
<organism evidence="1 2">
    <name type="scientific">Campylobacter taeniopygiae</name>
    <dbReference type="NCBI Taxonomy" id="2510188"/>
    <lineage>
        <taxon>Bacteria</taxon>
        <taxon>Pseudomonadati</taxon>
        <taxon>Campylobacterota</taxon>
        <taxon>Epsilonproteobacteria</taxon>
        <taxon>Campylobacterales</taxon>
        <taxon>Campylobacteraceae</taxon>
        <taxon>Campylobacter</taxon>
    </lineage>
</organism>
<protein>
    <submittedName>
        <fullName evidence="1">Acyl carrier protein</fullName>
    </submittedName>
</protein>
<dbReference type="EMBL" id="NXLY01000004">
    <property type="protein sequence ID" value="TKX34353.1"/>
    <property type="molecule type" value="Genomic_DNA"/>
</dbReference>
<reference evidence="1 2" key="1">
    <citation type="submission" date="2018-05" db="EMBL/GenBank/DDBJ databases">
        <title>Novel Campyloabacter and Helicobacter Species and Strains.</title>
        <authorList>
            <person name="Mannion A.J."/>
            <person name="Shen Z."/>
            <person name="Fox J.G."/>
        </authorList>
    </citation>
    <scope>NUCLEOTIDE SEQUENCE [LARGE SCALE GENOMIC DNA]</scope>
    <source>
        <strain evidence="2">MIT10-5678</strain>
    </source>
</reference>
<evidence type="ECO:0000313" key="1">
    <source>
        <dbReference type="EMBL" id="TKX34353.1"/>
    </source>
</evidence>
<name>A0ABY2TJW0_9BACT</name>
<dbReference type="SUPFAM" id="SSF47336">
    <property type="entry name" value="ACP-like"/>
    <property type="match status" value="1"/>
</dbReference>
<evidence type="ECO:0000313" key="2">
    <source>
        <dbReference type="Proteomes" id="UP000309584"/>
    </source>
</evidence>
<gene>
    <name evidence="1" type="ORF">CQA75_03110</name>
</gene>
<accession>A0ABY2TJW0</accession>
<sequence length="75" mass="8760">MKEIKQFFINIGRADVDENMEELISEDIIDSVDMMALVSEIEKHYKKTLKAKFITPENFESFASIKQMLELAMKD</sequence>
<keyword evidence="2" id="KW-1185">Reference proteome</keyword>
<comment type="caution">
    <text evidence="1">The sequence shown here is derived from an EMBL/GenBank/DDBJ whole genome shotgun (WGS) entry which is preliminary data.</text>
</comment>
<dbReference type="Proteomes" id="UP000309584">
    <property type="component" value="Unassembled WGS sequence"/>
</dbReference>
<dbReference type="Gene3D" id="1.10.1200.10">
    <property type="entry name" value="ACP-like"/>
    <property type="match status" value="1"/>
</dbReference>
<proteinExistence type="predicted"/>
<dbReference type="RefSeq" id="WP_137623600.1">
    <property type="nucleotide sequence ID" value="NZ_NXLY01000004.1"/>
</dbReference>